<sequence>MSYMKPQDRYICSSGLEFDQTVCTRQTNLDQRQVASRCTTNSSSGRRSPPPSSFAQCISRKKTHWNTLLKRWPVRTSNSGKGAWNSSSIIWRSRIADFSFDFSAFICLKGAYFESDNLLQIIDVFNLPCISYSEELRKIIVEPKKSVYLSKTDDLSIALRRRYRLVQQKIVRAEGPKYSKFFTVEALLGNVRKAPGVSVLATFHQFEGKKFFINIRNYGSGHEECKL</sequence>
<evidence type="ECO:0000256" key="1">
    <source>
        <dbReference type="SAM" id="MobiDB-lite"/>
    </source>
</evidence>
<evidence type="ECO:0000313" key="3">
    <source>
        <dbReference type="Proteomes" id="UP000298663"/>
    </source>
</evidence>
<dbReference type="EMBL" id="AZBU02000001">
    <property type="protein sequence ID" value="TMS38008.1"/>
    <property type="molecule type" value="Genomic_DNA"/>
</dbReference>
<protein>
    <submittedName>
        <fullName evidence="2">Uncharacterized protein</fullName>
    </submittedName>
</protein>
<dbReference type="AlphaFoldDB" id="A0A4U8V167"/>
<evidence type="ECO:0000313" key="2">
    <source>
        <dbReference type="EMBL" id="TMS38008.1"/>
    </source>
</evidence>
<reference evidence="2 3" key="2">
    <citation type="journal article" date="2019" name="G3 (Bethesda)">
        <title>Hybrid Assembly of the Genome of the Entomopathogenic Nematode Steinernema carpocapsae Identifies the X-Chromosome.</title>
        <authorList>
            <person name="Serra L."/>
            <person name="Macchietto M."/>
            <person name="Macias-Munoz A."/>
            <person name="McGill C.J."/>
            <person name="Rodriguez I.M."/>
            <person name="Rodriguez B."/>
            <person name="Murad R."/>
            <person name="Mortazavi A."/>
        </authorList>
    </citation>
    <scope>NUCLEOTIDE SEQUENCE [LARGE SCALE GENOMIC DNA]</scope>
    <source>
        <strain evidence="2 3">ALL</strain>
    </source>
</reference>
<comment type="caution">
    <text evidence="2">The sequence shown here is derived from an EMBL/GenBank/DDBJ whole genome shotgun (WGS) entry which is preliminary data.</text>
</comment>
<feature type="region of interest" description="Disordered" evidence="1">
    <location>
        <begin position="34"/>
        <end position="55"/>
    </location>
</feature>
<accession>A0A4U8V167</accession>
<gene>
    <name evidence="2" type="ORF">L596_004824</name>
</gene>
<proteinExistence type="predicted"/>
<organism evidence="2 3">
    <name type="scientific">Steinernema carpocapsae</name>
    <name type="common">Entomopathogenic nematode</name>
    <dbReference type="NCBI Taxonomy" id="34508"/>
    <lineage>
        <taxon>Eukaryota</taxon>
        <taxon>Metazoa</taxon>
        <taxon>Ecdysozoa</taxon>
        <taxon>Nematoda</taxon>
        <taxon>Chromadorea</taxon>
        <taxon>Rhabditida</taxon>
        <taxon>Tylenchina</taxon>
        <taxon>Panagrolaimomorpha</taxon>
        <taxon>Strongyloidoidea</taxon>
        <taxon>Steinernematidae</taxon>
        <taxon>Steinernema</taxon>
    </lineage>
</organism>
<dbReference type="OrthoDB" id="10254730at2759"/>
<dbReference type="Proteomes" id="UP000298663">
    <property type="component" value="Unassembled WGS sequence"/>
</dbReference>
<name>A0A4U8V167_STECR</name>
<reference evidence="2 3" key="1">
    <citation type="journal article" date="2015" name="Genome Biol.">
        <title>Comparative genomics of Steinernema reveals deeply conserved gene regulatory networks.</title>
        <authorList>
            <person name="Dillman A.R."/>
            <person name="Macchietto M."/>
            <person name="Porter C.F."/>
            <person name="Rogers A."/>
            <person name="Williams B."/>
            <person name="Antoshechkin I."/>
            <person name="Lee M.M."/>
            <person name="Goodwin Z."/>
            <person name="Lu X."/>
            <person name="Lewis E.E."/>
            <person name="Goodrich-Blair H."/>
            <person name="Stock S.P."/>
            <person name="Adams B.J."/>
            <person name="Sternberg P.W."/>
            <person name="Mortazavi A."/>
        </authorList>
    </citation>
    <scope>NUCLEOTIDE SEQUENCE [LARGE SCALE GENOMIC DNA]</scope>
    <source>
        <strain evidence="2 3">ALL</strain>
    </source>
</reference>
<keyword evidence="3" id="KW-1185">Reference proteome</keyword>